<dbReference type="HOGENOM" id="CLU_008645_1_2_1"/>
<dbReference type="RefSeq" id="XP_005765392.1">
    <property type="nucleotide sequence ID" value="XM_005765335.1"/>
</dbReference>
<dbReference type="PANTHER" id="PTHR46388:SF2">
    <property type="entry name" value="NHL REPEAT-CONTAINING PROTEIN 2"/>
    <property type="match status" value="1"/>
</dbReference>
<accession>A0A0D3INX8</accession>
<organism evidence="3 4">
    <name type="scientific">Emiliania huxleyi (strain CCMP1516)</name>
    <dbReference type="NCBI Taxonomy" id="280463"/>
    <lineage>
        <taxon>Eukaryota</taxon>
        <taxon>Haptista</taxon>
        <taxon>Haptophyta</taxon>
        <taxon>Prymnesiophyceae</taxon>
        <taxon>Isochrysidales</taxon>
        <taxon>Noelaerhabdaceae</taxon>
        <taxon>Emiliania</taxon>
    </lineage>
</organism>
<dbReference type="PaxDb" id="2903-EOD12963"/>
<reference evidence="3" key="2">
    <citation type="submission" date="2024-10" db="UniProtKB">
        <authorList>
            <consortium name="EnsemblProtists"/>
        </authorList>
    </citation>
    <scope>IDENTIFICATION</scope>
</reference>
<feature type="repeat" description="NHL" evidence="2">
    <location>
        <begin position="32"/>
        <end position="75"/>
    </location>
</feature>
<evidence type="ECO:0000256" key="1">
    <source>
        <dbReference type="ARBA" id="ARBA00022737"/>
    </source>
</evidence>
<reference evidence="4" key="1">
    <citation type="journal article" date="2013" name="Nature">
        <title>Pan genome of the phytoplankton Emiliania underpins its global distribution.</title>
        <authorList>
            <person name="Read B.A."/>
            <person name="Kegel J."/>
            <person name="Klute M.J."/>
            <person name="Kuo A."/>
            <person name="Lefebvre S.C."/>
            <person name="Maumus F."/>
            <person name="Mayer C."/>
            <person name="Miller J."/>
            <person name="Monier A."/>
            <person name="Salamov A."/>
            <person name="Young J."/>
            <person name="Aguilar M."/>
            <person name="Claverie J.M."/>
            <person name="Frickenhaus S."/>
            <person name="Gonzalez K."/>
            <person name="Herman E.K."/>
            <person name="Lin Y.C."/>
            <person name="Napier J."/>
            <person name="Ogata H."/>
            <person name="Sarno A.F."/>
            <person name="Shmutz J."/>
            <person name="Schroeder D."/>
            <person name="de Vargas C."/>
            <person name="Verret F."/>
            <person name="von Dassow P."/>
            <person name="Valentin K."/>
            <person name="Van de Peer Y."/>
            <person name="Wheeler G."/>
            <person name="Dacks J.B."/>
            <person name="Delwiche C.F."/>
            <person name="Dyhrman S.T."/>
            <person name="Glockner G."/>
            <person name="John U."/>
            <person name="Richards T."/>
            <person name="Worden A.Z."/>
            <person name="Zhang X."/>
            <person name="Grigoriev I.V."/>
            <person name="Allen A.E."/>
            <person name="Bidle K."/>
            <person name="Borodovsky M."/>
            <person name="Bowler C."/>
            <person name="Brownlee C."/>
            <person name="Cock J.M."/>
            <person name="Elias M."/>
            <person name="Gladyshev V.N."/>
            <person name="Groth M."/>
            <person name="Guda C."/>
            <person name="Hadaegh A."/>
            <person name="Iglesias-Rodriguez M.D."/>
            <person name="Jenkins J."/>
            <person name="Jones B.M."/>
            <person name="Lawson T."/>
            <person name="Leese F."/>
            <person name="Lindquist E."/>
            <person name="Lobanov A."/>
            <person name="Lomsadze A."/>
            <person name="Malik S.B."/>
            <person name="Marsh M.E."/>
            <person name="Mackinder L."/>
            <person name="Mock T."/>
            <person name="Mueller-Roeber B."/>
            <person name="Pagarete A."/>
            <person name="Parker M."/>
            <person name="Probert I."/>
            <person name="Quesneville H."/>
            <person name="Raines C."/>
            <person name="Rensing S.A."/>
            <person name="Riano-Pachon D.M."/>
            <person name="Richier S."/>
            <person name="Rokitta S."/>
            <person name="Shiraiwa Y."/>
            <person name="Soanes D.M."/>
            <person name="van der Giezen M."/>
            <person name="Wahlund T.M."/>
            <person name="Williams B."/>
            <person name="Wilson W."/>
            <person name="Wolfe G."/>
            <person name="Wurch L.L."/>
        </authorList>
    </citation>
    <scope>NUCLEOTIDE SEQUENCE</scope>
</reference>
<dbReference type="Proteomes" id="UP000013827">
    <property type="component" value="Unassembled WGS sequence"/>
</dbReference>
<dbReference type="InterPro" id="IPR011042">
    <property type="entry name" value="6-blade_b-propeller_TolB-like"/>
</dbReference>
<dbReference type="OMA" id="CEANDFG"/>
<name>A0A0D3INX8_EMIH1</name>
<protein>
    <recommendedName>
        <fullName evidence="5">SMP-30/Gluconolactonase/LRE-like region domain-containing protein</fullName>
    </recommendedName>
</protein>
<dbReference type="PROSITE" id="PS51125">
    <property type="entry name" value="NHL"/>
    <property type="match status" value="3"/>
</dbReference>
<dbReference type="Pfam" id="PF01436">
    <property type="entry name" value="NHL"/>
    <property type="match status" value="4"/>
</dbReference>
<dbReference type="eggNOG" id="KOG2177">
    <property type="taxonomic scope" value="Eukaryota"/>
</dbReference>
<sequence>MSVYVVDSSNHRIRKIDTSGGVTTTLAGSGTGTFADGTGTAASFYYPAGVAVSPDGGTLYVADYFNSRIRKIDTSGGATTTLAGSGTNTFADGTGTDASFNFPNGVAVSGGTVYVADMYNHRIRKIDTSGGVTTTLAGSGTGTFADGTGTAASFYYPHGVAVSPDGMTVYVADSSNHRIRKIDTSGGVTTTLAGSVTVGSADGTGTAASFNFPSGVAVSPDGMTVYVADADNNRIRQVTA</sequence>
<feature type="repeat" description="NHL" evidence="2">
    <location>
        <begin position="95"/>
        <end position="129"/>
    </location>
</feature>
<evidence type="ECO:0000313" key="4">
    <source>
        <dbReference type="Proteomes" id="UP000013827"/>
    </source>
</evidence>
<dbReference type="GeneID" id="17259114"/>
<evidence type="ECO:0008006" key="5">
    <source>
        <dbReference type="Google" id="ProtNLM"/>
    </source>
</evidence>
<dbReference type="InterPro" id="IPR001258">
    <property type="entry name" value="NHL_repeat"/>
</dbReference>
<proteinExistence type="predicted"/>
<dbReference type="SUPFAM" id="SSF63825">
    <property type="entry name" value="YWTD domain"/>
    <property type="match status" value="1"/>
</dbReference>
<dbReference type="STRING" id="2903.R1BS64"/>
<dbReference type="AlphaFoldDB" id="A0A0D3INX8"/>
<evidence type="ECO:0000313" key="3">
    <source>
        <dbReference type="EnsemblProtists" id="EOD12963"/>
    </source>
</evidence>
<feature type="repeat" description="NHL" evidence="2">
    <location>
        <begin position="142"/>
        <end position="185"/>
    </location>
</feature>
<keyword evidence="4" id="KW-1185">Reference proteome</keyword>
<dbReference type="EnsemblProtists" id="EOD12963">
    <property type="protein sequence ID" value="EOD12963"/>
    <property type="gene ID" value="EMIHUDRAFT_213242"/>
</dbReference>
<dbReference type="PANTHER" id="PTHR46388">
    <property type="entry name" value="NHL REPEAT-CONTAINING PROTEIN 2"/>
    <property type="match status" value="1"/>
</dbReference>
<keyword evidence="1" id="KW-0677">Repeat</keyword>
<dbReference type="KEGG" id="ehx:EMIHUDRAFT_213242"/>
<dbReference type="Gene3D" id="2.120.10.30">
    <property type="entry name" value="TolB, C-terminal domain"/>
    <property type="match status" value="2"/>
</dbReference>
<evidence type="ECO:0000256" key="2">
    <source>
        <dbReference type="PROSITE-ProRule" id="PRU00504"/>
    </source>
</evidence>